<organism evidence="2 3">
    <name type="scientific">Natrinema saccharevitans</name>
    <dbReference type="NCBI Taxonomy" id="301967"/>
    <lineage>
        <taxon>Archaea</taxon>
        <taxon>Methanobacteriati</taxon>
        <taxon>Methanobacteriota</taxon>
        <taxon>Stenosarchaea group</taxon>
        <taxon>Halobacteria</taxon>
        <taxon>Halobacteriales</taxon>
        <taxon>Natrialbaceae</taxon>
        <taxon>Natrinema</taxon>
    </lineage>
</organism>
<name>A0A1S8AZL9_9EURY</name>
<feature type="region of interest" description="Disordered" evidence="1">
    <location>
        <begin position="29"/>
        <end position="59"/>
    </location>
</feature>
<sequence length="143" mass="15257">MSDQTRRPRRTVLRTLGALGTGAVAAVTTAGAADGARPDTDATPARGRPPVATSSTDDGIDGNDLYVGVVDRIVDGDHVVLLLEDGEAVVDQLVLPAEEFEEMTTDDIFLTAVVDDELLAYRSLPSKPTDCHDDRFDCLSEEL</sequence>
<comment type="caution">
    <text evidence="2">The sequence shown here is derived from an EMBL/GenBank/DDBJ whole genome shotgun (WGS) entry which is preliminary data.</text>
</comment>
<dbReference type="PROSITE" id="PS51318">
    <property type="entry name" value="TAT"/>
    <property type="match status" value="1"/>
</dbReference>
<evidence type="ECO:0000313" key="2">
    <source>
        <dbReference type="EMBL" id="OLZ42102.1"/>
    </source>
</evidence>
<dbReference type="OrthoDB" id="205932at2157"/>
<reference evidence="3" key="1">
    <citation type="submission" date="2016-04" db="EMBL/GenBank/DDBJ databases">
        <authorList>
            <person name="Chen S.-C."/>
            <person name="Lai M.-C."/>
        </authorList>
    </citation>
    <scope>NUCLEOTIDE SEQUENCE [LARGE SCALE GENOMIC DNA]</scope>
    <source>
        <strain evidence="3">AB14</strain>
    </source>
</reference>
<dbReference type="RefSeq" id="WP_076147284.1">
    <property type="nucleotide sequence ID" value="NZ_LWLN01000001.1"/>
</dbReference>
<gene>
    <name evidence="2" type="ORF">A6E15_14495</name>
</gene>
<keyword evidence="3" id="KW-1185">Reference proteome</keyword>
<dbReference type="AlphaFoldDB" id="A0A1S8AZL9"/>
<dbReference type="EMBL" id="LWLN01000001">
    <property type="protein sequence ID" value="OLZ42102.1"/>
    <property type="molecule type" value="Genomic_DNA"/>
</dbReference>
<protein>
    <submittedName>
        <fullName evidence="2">Uncharacterized protein</fullName>
    </submittedName>
</protein>
<evidence type="ECO:0000256" key="1">
    <source>
        <dbReference type="SAM" id="MobiDB-lite"/>
    </source>
</evidence>
<accession>A0A1S8AZL9</accession>
<proteinExistence type="predicted"/>
<dbReference type="Proteomes" id="UP000189370">
    <property type="component" value="Unassembled WGS sequence"/>
</dbReference>
<dbReference type="InterPro" id="IPR006311">
    <property type="entry name" value="TAT_signal"/>
</dbReference>
<evidence type="ECO:0000313" key="3">
    <source>
        <dbReference type="Proteomes" id="UP000189370"/>
    </source>
</evidence>